<feature type="region of interest" description="Disordered" evidence="1">
    <location>
        <begin position="116"/>
        <end position="139"/>
    </location>
</feature>
<dbReference type="AlphaFoldDB" id="A0A6M3LIP2"/>
<evidence type="ECO:0000313" key="2">
    <source>
        <dbReference type="EMBL" id="QJA95186.1"/>
    </source>
</evidence>
<feature type="compositionally biased region" description="Basic residues" evidence="1">
    <location>
        <begin position="123"/>
        <end position="139"/>
    </location>
</feature>
<gene>
    <name evidence="2" type="ORF">MM415B05565_0003</name>
</gene>
<evidence type="ECO:0000256" key="1">
    <source>
        <dbReference type="SAM" id="MobiDB-lite"/>
    </source>
</evidence>
<organism evidence="2">
    <name type="scientific">viral metagenome</name>
    <dbReference type="NCBI Taxonomy" id="1070528"/>
    <lineage>
        <taxon>unclassified sequences</taxon>
        <taxon>metagenomes</taxon>
        <taxon>organismal metagenomes</taxon>
    </lineage>
</organism>
<reference evidence="2" key="1">
    <citation type="submission" date="2020-03" db="EMBL/GenBank/DDBJ databases">
        <title>The deep terrestrial virosphere.</title>
        <authorList>
            <person name="Holmfeldt K."/>
            <person name="Nilsson E."/>
            <person name="Simone D."/>
            <person name="Lopez-Fernandez M."/>
            <person name="Wu X."/>
            <person name="de Brujin I."/>
            <person name="Lundin D."/>
            <person name="Andersson A."/>
            <person name="Bertilsson S."/>
            <person name="Dopson M."/>
        </authorList>
    </citation>
    <scope>NUCLEOTIDE SEQUENCE</scope>
    <source>
        <strain evidence="2">MM415B05565</strain>
    </source>
</reference>
<dbReference type="EMBL" id="MT143293">
    <property type="protein sequence ID" value="QJA95186.1"/>
    <property type="molecule type" value="Genomic_DNA"/>
</dbReference>
<sequence>MRRKKKEHIDKNILLEKKKKSLRLFKTEQRYECSLGSSVEYEYRTYMVCVVTPLFVFLIRKNGKIKKLTWEKFVLCKKSEKEVRWRKKIRDSIRVIKKRIIEENKLKKQIFRTPAIKRTPVPKIKKKRRKKWEKKRRKK</sequence>
<accession>A0A6M3LIP2</accession>
<protein>
    <submittedName>
        <fullName evidence="2">Uncharacterized protein</fullName>
    </submittedName>
</protein>
<proteinExistence type="predicted"/>
<name>A0A6M3LIP2_9ZZZZ</name>